<sequence length="100" mass="11351">MVNYLFVFCLLKVPICIFDKSEGKKKGESGAKIVLFTNLAKVWQSSNYQQPAKRVIFYTLFDPDRSDKTRLQVKVSPDTLVLGITDSRYLCKQTGQPSAQ</sequence>
<dbReference type="RefSeq" id="WP_142512623.1">
    <property type="nucleotide sequence ID" value="NZ_CABGGQ010000006.1"/>
</dbReference>
<dbReference type="EMBL" id="JAPQEX020000001">
    <property type="protein sequence ID" value="MDG1641258.1"/>
    <property type="molecule type" value="Genomic_DNA"/>
</dbReference>
<reference evidence="1" key="1">
    <citation type="submission" date="2023-03" db="EMBL/GenBank/DDBJ databases">
        <title>identification of new KPC variant in Klebsiella huaxiensis from the Hospital Sewage Samples in China.</title>
        <authorList>
            <person name="Wu Y."/>
        </authorList>
    </citation>
    <scope>NUCLEOTIDE SEQUENCE</scope>
    <source>
        <strain evidence="1">ZR-9</strain>
    </source>
</reference>
<evidence type="ECO:0000313" key="2">
    <source>
        <dbReference type="Proteomes" id="UP001075001"/>
    </source>
</evidence>
<keyword evidence="2" id="KW-1185">Reference proteome</keyword>
<evidence type="ECO:0000313" key="1">
    <source>
        <dbReference type="EMBL" id="MDG1641258.1"/>
    </source>
</evidence>
<name>A0ABT6E7H3_9ENTR</name>
<accession>A0ABT6E7H3</accession>
<dbReference type="Proteomes" id="UP001075001">
    <property type="component" value="Unassembled WGS sequence"/>
</dbReference>
<protein>
    <submittedName>
        <fullName evidence="1">Uncharacterized protein</fullName>
    </submittedName>
</protein>
<proteinExistence type="predicted"/>
<organism evidence="1 2">
    <name type="scientific">Klebsiella huaxiensis</name>
    <dbReference type="NCBI Taxonomy" id="2153354"/>
    <lineage>
        <taxon>Bacteria</taxon>
        <taxon>Pseudomonadati</taxon>
        <taxon>Pseudomonadota</taxon>
        <taxon>Gammaproteobacteria</taxon>
        <taxon>Enterobacterales</taxon>
        <taxon>Enterobacteriaceae</taxon>
        <taxon>Klebsiella/Raoultella group</taxon>
        <taxon>Klebsiella</taxon>
    </lineage>
</organism>
<comment type="caution">
    <text evidence="1">The sequence shown here is derived from an EMBL/GenBank/DDBJ whole genome shotgun (WGS) entry which is preliminary data.</text>
</comment>
<gene>
    <name evidence="1" type="ORF">OXR69_005100</name>
</gene>